<dbReference type="SMART" id="SM01417">
    <property type="entry name" value="Solute_trans_a"/>
    <property type="match status" value="1"/>
</dbReference>
<comment type="caution">
    <text evidence="7">The sequence shown here is derived from an EMBL/GenBank/DDBJ whole genome shotgun (WGS) entry which is preliminary data.</text>
</comment>
<feature type="transmembrane region" description="Helical" evidence="6">
    <location>
        <begin position="277"/>
        <end position="297"/>
    </location>
</feature>
<dbReference type="EMBL" id="JADBJN010000004">
    <property type="protein sequence ID" value="KAG5668988.1"/>
    <property type="molecule type" value="Genomic_DNA"/>
</dbReference>
<evidence type="ECO:0000313" key="7">
    <source>
        <dbReference type="EMBL" id="KAG5668988.1"/>
    </source>
</evidence>
<keyword evidence="2 6" id="KW-0812">Transmembrane</keyword>
<feature type="transmembrane region" description="Helical" evidence="6">
    <location>
        <begin position="6"/>
        <end position="29"/>
    </location>
</feature>
<feature type="transmembrane region" description="Helical" evidence="6">
    <location>
        <begin position="76"/>
        <end position="97"/>
    </location>
</feature>
<accession>A0A9J6BGK1</accession>
<feature type="region of interest" description="Disordered" evidence="5">
    <location>
        <begin position="418"/>
        <end position="470"/>
    </location>
</feature>
<keyword evidence="4 6" id="KW-0472">Membrane</keyword>
<comment type="subcellular location">
    <subcellularLocation>
        <location evidence="1">Membrane</location>
        <topology evidence="1">Multi-pass membrane protein</topology>
    </subcellularLocation>
</comment>
<feature type="transmembrane region" description="Helical" evidence="6">
    <location>
        <begin position="41"/>
        <end position="61"/>
    </location>
</feature>
<dbReference type="InterPro" id="IPR005178">
    <property type="entry name" value="Ostalpha/TMEM184C"/>
</dbReference>
<evidence type="ECO:0008006" key="9">
    <source>
        <dbReference type="Google" id="ProtNLM"/>
    </source>
</evidence>
<feature type="compositionally biased region" description="Low complexity" evidence="5">
    <location>
        <begin position="431"/>
        <end position="450"/>
    </location>
</feature>
<dbReference type="Pfam" id="PF03619">
    <property type="entry name" value="Solute_trans_a"/>
    <property type="match status" value="1"/>
</dbReference>
<dbReference type="PANTHER" id="PTHR23423">
    <property type="entry name" value="ORGANIC SOLUTE TRANSPORTER-RELATED"/>
    <property type="match status" value="1"/>
</dbReference>
<evidence type="ECO:0000256" key="5">
    <source>
        <dbReference type="SAM" id="MobiDB-lite"/>
    </source>
</evidence>
<evidence type="ECO:0000313" key="8">
    <source>
        <dbReference type="Proteomes" id="UP001107558"/>
    </source>
</evidence>
<evidence type="ECO:0000256" key="4">
    <source>
        <dbReference type="ARBA" id="ARBA00023136"/>
    </source>
</evidence>
<protein>
    <recommendedName>
        <fullName evidence="9">Organic solute transporter ostalpha</fullName>
    </recommendedName>
</protein>
<gene>
    <name evidence="7" type="ORF">PVAND_016891</name>
</gene>
<proteinExistence type="predicted"/>
<reference evidence="7" key="1">
    <citation type="submission" date="2021-03" db="EMBL/GenBank/DDBJ databases">
        <title>Chromosome level genome of the anhydrobiotic midge Polypedilum vanderplanki.</title>
        <authorList>
            <person name="Yoshida Y."/>
            <person name="Kikawada T."/>
            <person name="Gusev O."/>
        </authorList>
    </citation>
    <scope>NUCLEOTIDE SEQUENCE</scope>
    <source>
        <strain evidence="7">NIAS01</strain>
        <tissue evidence="7">Whole body or cell culture</tissue>
    </source>
</reference>
<sequence>MQWQSWIRPVLIFIYLIFLFIVTPLIIWNTVKDGFERRNQLILVGSLFVFCALPISFFHFAQHLKHFNKPVLQKHIIRIIMMIPVYSLDALFGLIYPKYSLYVDGLREIYEAYVIYNFMRYLLNFLNLEMDFEIALQFKPQVYHFFPLCFLKPWRMGKELVHNCKHGILQYTIVRPLTTVISIICELNGVYGDSEFTFSTAYIYILMINNISQFCAMYCLVLFYRANYEELKPMKPLPKFLCIKSVIFFSFFQGVLINILGYYGYLNHLFNSDNAQLLASRLQNFLICIEMFFAALAHQYSFPYDTFQMNDVNVDSNWIRNFLSSLDIEDVRQDISEHFGVVGDRIAGTFRSQPSYLQYSESDRLLSTTNIQDANVVAVTRVKELNYGTVNRRSTDSQQRYRTEKIGKDNKRYRIVEIEDSEPTPGSSARTTASTSNMTQSTMSTTSTGSYGINVRGPENDPINYRNPDV</sequence>
<organism evidence="7 8">
    <name type="scientific">Polypedilum vanderplanki</name>
    <name type="common">Sleeping chironomid midge</name>
    <dbReference type="NCBI Taxonomy" id="319348"/>
    <lineage>
        <taxon>Eukaryota</taxon>
        <taxon>Metazoa</taxon>
        <taxon>Ecdysozoa</taxon>
        <taxon>Arthropoda</taxon>
        <taxon>Hexapoda</taxon>
        <taxon>Insecta</taxon>
        <taxon>Pterygota</taxon>
        <taxon>Neoptera</taxon>
        <taxon>Endopterygota</taxon>
        <taxon>Diptera</taxon>
        <taxon>Nematocera</taxon>
        <taxon>Chironomoidea</taxon>
        <taxon>Chironomidae</taxon>
        <taxon>Chironominae</taxon>
        <taxon>Polypedilum</taxon>
        <taxon>Polypedilum</taxon>
    </lineage>
</organism>
<feature type="transmembrane region" description="Helical" evidence="6">
    <location>
        <begin position="201"/>
        <end position="224"/>
    </location>
</feature>
<dbReference type="AlphaFoldDB" id="A0A9J6BGK1"/>
<dbReference type="OrthoDB" id="5348404at2759"/>
<dbReference type="Proteomes" id="UP001107558">
    <property type="component" value="Chromosome 4"/>
</dbReference>
<dbReference type="GO" id="GO:0016020">
    <property type="term" value="C:membrane"/>
    <property type="evidence" value="ECO:0007669"/>
    <property type="project" value="UniProtKB-SubCell"/>
</dbReference>
<evidence type="ECO:0000256" key="3">
    <source>
        <dbReference type="ARBA" id="ARBA00022989"/>
    </source>
</evidence>
<evidence type="ECO:0000256" key="6">
    <source>
        <dbReference type="SAM" id="Phobius"/>
    </source>
</evidence>
<feature type="transmembrane region" description="Helical" evidence="6">
    <location>
        <begin position="245"/>
        <end position="265"/>
    </location>
</feature>
<evidence type="ECO:0000256" key="2">
    <source>
        <dbReference type="ARBA" id="ARBA00022692"/>
    </source>
</evidence>
<keyword evidence="3 6" id="KW-1133">Transmembrane helix</keyword>
<keyword evidence="8" id="KW-1185">Reference proteome</keyword>
<name>A0A9J6BGK1_POLVA</name>
<evidence type="ECO:0000256" key="1">
    <source>
        <dbReference type="ARBA" id="ARBA00004141"/>
    </source>
</evidence>